<evidence type="ECO:0000313" key="3">
    <source>
        <dbReference type="Proteomes" id="UP000324748"/>
    </source>
</evidence>
<dbReference type="AlphaFoldDB" id="A0A5B0P0L6"/>
<feature type="region of interest" description="Disordered" evidence="1">
    <location>
        <begin position="93"/>
        <end position="113"/>
    </location>
</feature>
<keyword evidence="3" id="KW-1185">Reference proteome</keyword>
<reference evidence="2 3" key="1">
    <citation type="submission" date="2019-05" db="EMBL/GenBank/DDBJ databases">
        <title>Emergence of the Ug99 lineage of the wheat stem rust pathogen through somatic hybridization.</title>
        <authorList>
            <person name="Li F."/>
            <person name="Upadhyaya N.M."/>
            <person name="Sperschneider J."/>
            <person name="Matny O."/>
            <person name="Nguyen-Phuc H."/>
            <person name="Mago R."/>
            <person name="Raley C."/>
            <person name="Miller M.E."/>
            <person name="Silverstein K.A.T."/>
            <person name="Henningsen E."/>
            <person name="Hirsch C.D."/>
            <person name="Visser B."/>
            <person name="Pretorius Z.A."/>
            <person name="Steffenson B.J."/>
            <person name="Schwessinger B."/>
            <person name="Dodds P.N."/>
            <person name="Figueroa M."/>
        </authorList>
    </citation>
    <scope>NUCLEOTIDE SEQUENCE [LARGE SCALE GENOMIC DNA]</scope>
    <source>
        <strain evidence="2">21-0</strain>
    </source>
</reference>
<sequence length="130" mass="14043">MSPNTVYRDRIVFPIQSRFIRRLGSAGAIRYEPRGNLVSVLPKPILDCGPPTLFGSVFNSKAIARPPPLVIEVPGLPSASSLSNLTTPPPRCFIVHQKSGRTRTRSDTARPPPLVVEVPGLPLPSALSQI</sequence>
<evidence type="ECO:0000256" key="1">
    <source>
        <dbReference type="SAM" id="MobiDB-lite"/>
    </source>
</evidence>
<accession>A0A5B0P0L6</accession>
<name>A0A5B0P0L6_PUCGR</name>
<evidence type="ECO:0000313" key="2">
    <source>
        <dbReference type="EMBL" id="KAA1095075.1"/>
    </source>
</evidence>
<organism evidence="2 3">
    <name type="scientific">Puccinia graminis f. sp. tritici</name>
    <dbReference type="NCBI Taxonomy" id="56615"/>
    <lineage>
        <taxon>Eukaryota</taxon>
        <taxon>Fungi</taxon>
        <taxon>Dikarya</taxon>
        <taxon>Basidiomycota</taxon>
        <taxon>Pucciniomycotina</taxon>
        <taxon>Pucciniomycetes</taxon>
        <taxon>Pucciniales</taxon>
        <taxon>Pucciniaceae</taxon>
        <taxon>Puccinia</taxon>
    </lineage>
</organism>
<dbReference type="Proteomes" id="UP000324748">
    <property type="component" value="Unassembled WGS sequence"/>
</dbReference>
<protein>
    <submittedName>
        <fullName evidence="2">Uncharacterized protein</fullName>
    </submittedName>
</protein>
<dbReference type="EMBL" id="VSWC01000079">
    <property type="protein sequence ID" value="KAA1095075.1"/>
    <property type="molecule type" value="Genomic_DNA"/>
</dbReference>
<comment type="caution">
    <text evidence="2">The sequence shown here is derived from an EMBL/GenBank/DDBJ whole genome shotgun (WGS) entry which is preliminary data.</text>
</comment>
<proteinExistence type="predicted"/>
<gene>
    <name evidence="2" type="ORF">PGT21_035278</name>
</gene>